<keyword evidence="1" id="KW-0732">Signal</keyword>
<evidence type="ECO:0000313" key="2">
    <source>
        <dbReference type="EMBL" id="MBT1071920.1"/>
    </source>
</evidence>
<evidence type="ECO:0000313" key="3">
    <source>
        <dbReference type="Proteomes" id="UP000784128"/>
    </source>
</evidence>
<feature type="signal peptide" evidence="1">
    <location>
        <begin position="1"/>
        <end position="28"/>
    </location>
</feature>
<dbReference type="Pfam" id="PF11322">
    <property type="entry name" value="DUF3124"/>
    <property type="match status" value="1"/>
</dbReference>
<accession>A0ABS5U8D5</accession>
<feature type="chain" id="PRO_5045718069" evidence="1">
    <location>
        <begin position="29"/>
        <end position="165"/>
    </location>
</feature>
<dbReference type="RefSeq" id="WP_214298243.1">
    <property type="nucleotide sequence ID" value="NZ_JAHDYS010000007.1"/>
</dbReference>
<comment type="caution">
    <text evidence="2">The sequence shown here is derived from an EMBL/GenBank/DDBJ whole genome shotgun (WGS) entry which is preliminary data.</text>
</comment>
<protein>
    <submittedName>
        <fullName evidence="2">DUF3124 domain-containing protein</fullName>
    </submittedName>
</protein>
<dbReference type="EMBL" id="JAHDYS010000007">
    <property type="protein sequence ID" value="MBT1071920.1"/>
    <property type="molecule type" value="Genomic_DNA"/>
</dbReference>
<keyword evidence="3" id="KW-1185">Reference proteome</keyword>
<proteinExistence type="predicted"/>
<sequence>MKIPGKLPAILIAIVFCLTIGTPGPAAASSSPEYRLSKGQTVYVPVYSNVFTGPRKLPYQLAATLSIRNTDPSASLRLTAIDYFDTGGKLVRRHIEKPFILGPLASTYIHIGEKDTTGGFGANFVVRWQADRLVNVPIIECVMIGTTSGQGISFVSQGQEIKESP</sequence>
<name>A0ABS5U8D5_9BACT</name>
<dbReference type="Proteomes" id="UP000784128">
    <property type="component" value="Unassembled WGS sequence"/>
</dbReference>
<dbReference type="InterPro" id="IPR021471">
    <property type="entry name" value="DUF3124"/>
</dbReference>
<gene>
    <name evidence="2" type="ORF">KJB30_09005</name>
</gene>
<reference evidence="2 3" key="1">
    <citation type="submission" date="2021-05" db="EMBL/GenBank/DDBJ databases">
        <title>The draft genome of Geobacter chapellei DSM 13688.</title>
        <authorList>
            <person name="Xu Z."/>
            <person name="Masuda Y."/>
            <person name="Itoh H."/>
            <person name="Senoo K."/>
        </authorList>
    </citation>
    <scope>NUCLEOTIDE SEQUENCE [LARGE SCALE GENOMIC DNA]</scope>
    <source>
        <strain evidence="2 3">DSM 13688</strain>
    </source>
</reference>
<organism evidence="2 3">
    <name type="scientific">Pelotalea chapellei</name>
    <dbReference type="NCBI Taxonomy" id="44671"/>
    <lineage>
        <taxon>Bacteria</taxon>
        <taxon>Pseudomonadati</taxon>
        <taxon>Thermodesulfobacteriota</taxon>
        <taxon>Desulfuromonadia</taxon>
        <taxon>Geobacterales</taxon>
        <taxon>Geobacteraceae</taxon>
        <taxon>Pelotalea</taxon>
    </lineage>
</organism>
<evidence type="ECO:0000256" key="1">
    <source>
        <dbReference type="SAM" id="SignalP"/>
    </source>
</evidence>